<dbReference type="EMBL" id="CADCWG010000222">
    <property type="protein sequence ID" value="CAA9568562.1"/>
    <property type="molecule type" value="Genomic_DNA"/>
</dbReference>
<evidence type="ECO:0000313" key="2">
    <source>
        <dbReference type="EMBL" id="CAA9568562.1"/>
    </source>
</evidence>
<name>A0A6J4V4U8_9BACT</name>
<feature type="non-terminal residue" evidence="2">
    <location>
        <position position="1"/>
    </location>
</feature>
<evidence type="ECO:0000256" key="1">
    <source>
        <dbReference type="SAM" id="MobiDB-lite"/>
    </source>
</evidence>
<organism evidence="2">
    <name type="scientific">uncultured Thermomicrobiales bacterium</name>
    <dbReference type="NCBI Taxonomy" id="1645740"/>
    <lineage>
        <taxon>Bacteria</taxon>
        <taxon>Pseudomonadati</taxon>
        <taxon>Thermomicrobiota</taxon>
        <taxon>Thermomicrobia</taxon>
        <taxon>Thermomicrobiales</taxon>
        <taxon>environmental samples</taxon>
    </lineage>
</organism>
<reference evidence="2" key="1">
    <citation type="submission" date="2020-02" db="EMBL/GenBank/DDBJ databases">
        <authorList>
            <person name="Meier V. D."/>
        </authorList>
    </citation>
    <scope>NUCLEOTIDE SEQUENCE</scope>
    <source>
        <strain evidence="2">AVDCRST_MAG49</strain>
    </source>
</reference>
<gene>
    <name evidence="2" type="ORF">AVDCRST_MAG49-3344</name>
</gene>
<proteinExistence type="predicted"/>
<protein>
    <submittedName>
        <fullName evidence="2">Uncharacterized protein</fullName>
    </submittedName>
</protein>
<dbReference type="AlphaFoldDB" id="A0A6J4V4U8"/>
<sequence>WLLCPACPPATAGSGRRHARAFPGASRPRASASPSVTRSRL</sequence>
<accession>A0A6J4V4U8</accession>
<feature type="non-terminal residue" evidence="2">
    <location>
        <position position="41"/>
    </location>
</feature>
<feature type="compositionally biased region" description="Low complexity" evidence="1">
    <location>
        <begin position="21"/>
        <end position="41"/>
    </location>
</feature>
<feature type="region of interest" description="Disordered" evidence="1">
    <location>
        <begin position="10"/>
        <end position="41"/>
    </location>
</feature>